<comment type="caution">
    <text evidence="13">The sequence shown here is derived from an EMBL/GenBank/DDBJ whole genome shotgun (WGS) entry which is preliminary data.</text>
</comment>
<sequence length="312" mass="34697">MEYLNGGDLYSLLRNLGCLDEDMGRVYIAEVVLALEYLHSLNVIHRDLKPDNLLIGQDGHIKLTDFGLSKVGLINSTDDLSGPSFGSSGLMEDDEHKEQISPKRERRQKHSVVGTPDYLAPEILLGMGHGATADWWSLIFDNIMNRNIPWPKVPEEMSYEAYDLIDKLLTENPVQRLGATGASEVKQHVFFKDINWSTLARQKAMFIPSTEAHDTSYFMSRYIWNAEDEQVHGSSDCDDLTDTCSSGSLSNVQDEDGDECGSLTDFSAPALAVKYSFSNFSYKNLSQLASINYDLVVKNAKESAEAPKPSGP</sequence>
<organism evidence="13 14">
    <name type="scientific">Gossypium arboreum</name>
    <name type="common">Tree cotton</name>
    <name type="synonym">Gossypium nanking</name>
    <dbReference type="NCBI Taxonomy" id="29729"/>
    <lineage>
        <taxon>Eukaryota</taxon>
        <taxon>Viridiplantae</taxon>
        <taxon>Streptophyta</taxon>
        <taxon>Embryophyta</taxon>
        <taxon>Tracheophyta</taxon>
        <taxon>Spermatophyta</taxon>
        <taxon>Magnoliopsida</taxon>
        <taxon>eudicotyledons</taxon>
        <taxon>Gunneridae</taxon>
        <taxon>Pentapetalae</taxon>
        <taxon>rosids</taxon>
        <taxon>malvids</taxon>
        <taxon>Malvales</taxon>
        <taxon>Malvaceae</taxon>
        <taxon>Malvoideae</taxon>
        <taxon>Gossypium</taxon>
    </lineage>
</organism>
<dbReference type="GO" id="GO:0004674">
    <property type="term" value="F:protein serine/threonine kinase activity"/>
    <property type="evidence" value="ECO:0007669"/>
    <property type="project" value="UniProtKB-KW"/>
</dbReference>
<evidence type="ECO:0000256" key="5">
    <source>
        <dbReference type="ARBA" id="ARBA00022741"/>
    </source>
</evidence>
<accession>A0A0B0MU56</accession>
<dbReference type="PROSITE" id="PS00108">
    <property type="entry name" value="PROTEIN_KINASE_ST"/>
    <property type="match status" value="1"/>
</dbReference>
<evidence type="ECO:0000259" key="11">
    <source>
        <dbReference type="PROSITE" id="PS50011"/>
    </source>
</evidence>
<keyword evidence="4" id="KW-0808">Transferase</keyword>
<dbReference type="GO" id="GO:0007010">
    <property type="term" value="P:cytoskeleton organization"/>
    <property type="evidence" value="ECO:0007669"/>
    <property type="project" value="UniProtKB-ARBA"/>
</dbReference>
<keyword evidence="3" id="KW-0597">Phosphoprotein</keyword>
<evidence type="ECO:0000256" key="4">
    <source>
        <dbReference type="ARBA" id="ARBA00022679"/>
    </source>
</evidence>
<reference evidence="14" key="1">
    <citation type="submission" date="2014-09" db="EMBL/GenBank/DDBJ databases">
        <authorList>
            <person name="Mudge J."/>
            <person name="Ramaraj T."/>
            <person name="Lindquist I.E."/>
            <person name="Bharti A.K."/>
            <person name="Sundararajan A."/>
            <person name="Cameron C.T."/>
            <person name="Woodward J.E."/>
            <person name="May G.D."/>
            <person name="Brubaker C."/>
            <person name="Broadhvest J."/>
            <person name="Wilkins T.A."/>
        </authorList>
    </citation>
    <scope>NUCLEOTIDE SEQUENCE</scope>
    <source>
        <strain evidence="14">cv. AKA8401</strain>
    </source>
</reference>
<dbReference type="InterPro" id="IPR000961">
    <property type="entry name" value="AGC-kinase_C"/>
</dbReference>
<dbReference type="PANTHER" id="PTHR24356:SF395">
    <property type="entry name" value="SERINE_THREONINE PROTEIN KINASE IRE-RELATED"/>
    <property type="match status" value="1"/>
</dbReference>
<dbReference type="PANTHER" id="PTHR24356">
    <property type="entry name" value="SERINE/THREONINE-PROTEIN KINASE"/>
    <property type="match status" value="1"/>
</dbReference>
<keyword evidence="6 13" id="KW-0418">Kinase</keyword>
<keyword evidence="14" id="KW-1185">Reference proteome</keyword>
<evidence type="ECO:0000256" key="10">
    <source>
        <dbReference type="SAM" id="MobiDB-lite"/>
    </source>
</evidence>
<keyword evidence="2" id="KW-0723">Serine/threonine-protein kinase</keyword>
<evidence type="ECO:0000259" key="12">
    <source>
        <dbReference type="PROSITE" id="PS51285"/>
    </source>
</evidence>
<evidence type="ECO:0000313" key="14">
    <source>
        <dbReference type="Proteomes" id="UP000032142"/>
    </source>
</evidence>
<evidence type="ECO:0000256" key="2">
    <source>
        <dbReference type="ARBA" id="ARBA00022527"/>
    </source>
</evidence>
<evidence type="ECO:0000256" key="6">
    <source>
        <dbReference type="ARBA" id="ARBA00022777"/>
    </source>
</evidence>
<dbReference type="InterPro" id="IPR011009">
    <property type="entry name" value="Kinase-like_dom_sf"/>
</dbReference>
<evidence type="ECO:0000256" key="3">
    <source>
        <dbReference type="ARBA" id="ARBA00022553"/>
    </source>
</evidence>
<dbReference type="InterPro" id="IPR008271">
    <property type="entry name" value="Ser/Thr_kinase_AS"/>
</dbReference>
<gene>
    <name evidence="13" type="ORF">F383_26079</name>
</gene>
<feature type="domain" description="AGC-kinase C-terminal" evidence="12">
    <location>
        <begin position="192"/>
        <end position="292"/>
    </location>
</feature>
<feature type="domain" description="Protein kinase" evidence="11">
    <location>
        <begin position="1"/>
        <end position="191"/>
    </location>
</feature>
<dbReference type="Pfam" id="PF00069">
    <property type="entry name" value="Pkinase"/>
    <property type="match status" value="1"/>
</dbReference>
<dbReference type="InterPro" id="IPR050236">
    <property type="entry name" value="Ser_Thr_kinase_AGC"/>
</dbReference>
<keyword evidence="7" id="KW-0067">ATP-binding</keyword>
<dbReference type="GO" id="GO:0005524">
    <property type="term" value="F:ATP binding"/>
    <property type="evidence" value="ECO:0007669"/>
    <property type="project" value="UniProtKB-KW"/>
</dbReference>
<evidence type="ECO:0000313" key="13">
    <source>
        <dbReference type="EMBL" id="KHG02481.1"/>
    </source>
</evidence>
<evidence type="ECO:0000256" key="9">
    <source>
        <dbReference type="ARBA" id="ARBA00048679"/>
    </source>
</evidence>
<dbReference type="GO" id="GO:0035556">
    <property type="term" value="P:intracellular signal transduction"/>
    <property type="evidence" value="ECO:0007669"/>
    <property type="project" value="TreeGrafter"/>
</dbReference>
<dbReference type="SUPFAM" id="SSF56112">
    <property type="entry name" value="Protein kinase-like (PK-like)"/>
    <property type="match status" value="1"/>
</dbReference>
<comment type="catalytic activity">
    <reaction evidence="9">
        <text>L-seryl-[protein] + ATP = O-phospho-L-seryl-[protein] + ADP + H(+)</text>
        <dbReference type="Rhea" id="RHEA:17989"/>
        <dbReference type="Rhea" id="RHEA-COMP:9863"/>
        <dbReference type="Rhea" id="RHEA-COMP:11604"/>
        <dbReference type="ChEBI" id="CHEBI:15378"/>
        <dbReference type="ChEBI" id="CHEBI:29999"/>
        <dbReference type="ChEBI" id="CHEBI:30616"/>
        <dbReference type="ChEBI" id="CHEBI:83421"/>
        <dbReference type="ChEBI" id="CHEBI:456216"/>
        <dbReference type="EC" id="2.7.11.1"/>
    </reaction>
</comment>
<proteinExistence type="predicted"/>
<name>A0A0B0MU56_GOSAR</name>
<evidence type="ECO:0000256" key="1">
    <source>
        <dbReference type="ARBA" id="ARBA00012513"/>
    </source>
</evidence>
<protein>
    <recommendedName>
        <fullName evidence="1">non-specific serine/threonine protein kinase</fullName>
        <ecNumber evidence="1">2.7.11.1</ecNumber>
    </recommendedName>
</protein>
<dbReference type="Proteomes" id="UP000032142">
    <property type="component" value="Unassembled WGS sequence"/>
</dbReference>
<dbReference type="InterPro" id="IPR000719">
    <property type="entry name" value="Prot_kinase_dom"/>
</dbReference>
<dbReference type="CDD" id="cd05579">
    <property type="entry name" value="STKc_MAST_like"/>
    <property type="match status" value="1"/>
</dbReference>
<keyword evidence="5" id="KW-0547">Nucleotide-binding</keyword>
<feature type="compositionally biased region" description="Basic and acidic residues" evidence="10">
    <location>
        <begin position="94"/>
        <end position="103"/>
    </location>
</feature>
<dbReference type="FunFam" id="1.10.510.10:FF:000024">
    <property type="entry name" value="Probable serine/threonine-protein kinase cot-1"/>
    <property type="match status" value="1"/>
</dbReference>
<evidence type="ECO:0000256" key="7">
    <source>
        <dbReference type="ARBA" id="ARBA00022840"/>
    </source>
</evidence>
<dbReference type="SMART" id="SM00220">
    <property type="entry name" value="S_TKc"/>
    <property type="match status" value="1"/>
</dbReference>
<dbReference type="EC" id="2.7.11.1" evidence="1"/>
<dbReference type="PROSITE" id="PS51285">
    <property type="entry name" value="AGC_KINASE_CTER"/>
    <property type="match status" value="1"/>
</dbReference>
<comment type="catalytic activity">
    <reaction evidence="8">
        <text>L-threonyl-[protein] + ATP = O-phospho-L-threonyl-[protein] + ADP + H(+)</text>
        <dbReference type="Rhea" id="RHEA:46608"/>
        <dbReference type="Rhea" id="RHEA-COMP:11060"/>
        <dbReference type="Rhea" id="RHEA-COMP:11605"/>
        <dbReference type="ChEBI" id="CHEBI:15378"/>
        <dbReference type="ChEBI" id="CHEBI:30013"/>
        <dbReference type="ChEBI" id="CHEBI:30616"/>
        <dbReference type="ChEBI" id="CHEBI:61977"/>
        <dbReference type="ChEBI" id="CHEBI:456216"/>
        <dbReference type="EC" id="2.7.11.1"/>
    </reaction>
</comment>
<dbReference type="AlphaFoldDB" id="A0A0B0MU56"/>
<dbReference type="Gene3D" id="1.10.510.10">
    <property type="entry name" value="Transferase(Phosphotransferase) domain 1"/>
    <property type="match status" value="2"/>
</dbReference>
<dbReference type="EMBL" id="JRRC01269378">
    <property type="protein sequence ID" value="KHG02481.1"/>
    <property type="molecule type" value="Genomic_DNA"/>
</dbReference>
<evidence type="ECO:0000256" key="8">
    <source>
        <dbReference type="ARBA" id="ARBA00047899"/>
    </source>
</evidence>
<feature type="region of interest" description="Disordered" evidence="10">
    <location>
        <begin position="84"/>
        <end position="108"/>
    </location>
</feature>
<dbReference type="PROSITE" id="PS50011">
    <property type="entry name" value="PROTEIN_KINASE_DOM"/>
    <property type="match status" value="1"/>
</dbReference>
<dbReference type="Gene3D" id="3.30.200.20">
    <property type="entry name" value="Phosphorylase Kinase, domain 1"/>
    <property type="match status" value="1"/>
</dbReference>